<proteinExistence type="predicted"/>
<reference evidence="1 2" key="1">
    <citation type="submission" date="2017-09" db="EMBL/GenBank/DDBJ databases">
        <title>Depth-based differentiation of microbial function through sediment-hosted aquifers and enrichment of novel symbionts in the deep terrestrial subsurface.</title>
        <authorList>
            <person name="Probst A.J."/>
            <person name="Ladd B."/>
            <person name="Jarett J.K."/>
            <person name="Geller-Mcgrath D.E."/>
            <person name="Sieber C.M."/>
            <person name="Emerson J.B."/>
            <person name="Anantharaman K."/>
            <person name="Thomas B.C."/>
            <person name="Malmstrom R."/>
            <person name="Stieglmeier M."/>
            <person name="Klingl A."/>
            <person name="Woyke T."/>
            <person name="Ryan C.M."/>
            <person name="Banfield J.F."/>
        </authorList>
    </citation>
    <scope>NUCLEOTIDE SEQUENCE [LARGE SCALE GENOMIC DNA]</scope>
    <source>
        <strain evidence="1">CG23_combo_of_CG06-09_8_20_14_all_41_73</strain>
    </source>
</reference>
<protein>
    <recommendedName>
        <fullName evidence="3">Bifunctional glucose-6-phosphate/mannose-6-phosphate isomerase C-terminal domain-containing protein</fullName>
    </recommendedName>
</protein>
<evidence type="ECO:0000313" key="2">
    <source>
        <dbReference type="Proteomes" id="UP000230671"/>
    </source>
</evidence>
<evidence type="ECO:0008006" key="3">
    <source>
        <dbReference type="Google" id="ProtNLM"/>
    </source>
</evidence>
<accession>A0A2H0AZN0</accession>
<dbReference type="EMBL" id="PCSO01000074">
    <property type="protein sequence ID" value="PIP50875.1"/>
    <property type="molecule type" value="Genomic_DNA"/>
</dbReference>
<organism evidence="1 2">
    <name type="scientific">Candidatus Berkelbacteria bacterium CG23_combo_of_CG06-09_8_20_14_all_41_73</name>
    <dbReference type="NCBI Taxonomy" id="1974519"/>
    <lineage>
        <taxon>Bacteria</taxon>
        <taxon>Candidatus Berkelbacteria</taxon>
    </lineage>
</organism>
<comment type="caution">
    <text evidence="1">The sequence shown here is derived from an EMBL/GenBank/DDBJ whole genome shotgun (WGS) entry which is preliminary data.</text>
</comment>
<feature type="non-terminal residue" evidence="1">
    <location>
        <position position="1"/>
    </location>
</feature>
<dbReference type="AlphaFoldDB" id="A0A2H0AZN0"/>
<dbReference type="Proteomes" id="UP000230671">
    <property type="component" value="Unassembled WGS sequence"/>
</dbReference>
<sequence>AHILSSKKISYLRINFPQAANRFSEILLSVNFIEHVGMYLGLLNQVDPVSAKIVDQFKIQLGQEGR</sequence>
<name>A0A2H0AZN0_9BACT</name>
<evidence type="ECO:0000313" key="1">
    <source>
        <dbReference type="EMBL" id="PIP50875.1"/>
    </source>
</evidence>
<gene>
    <name evidence="1" type="ORF">COX11_01710</name>
</gene>